<dbReference type="Gene3D" id="2.40.50.1020">
    <property type="entry name" value="LytTr DNA-binding domain"/>
    <property type="match status" value="1"/>
</dbReference>
<dbReference type="InterPro" id="IPR007492">
    <property type="entry name" value="LytTR_DNA-bd_dom"/>
</dbReference>
<dbReference type="AlphaFoldDB" id="A0A2S7IHH1"/>
<dbReference type="PANTHER" id="PTHR37299">
    <property type="entry name" value="TRANSCRIPTIONAL REGULATOR-RELATED"/>
    <property type="match status" value="1"/>
</dbReference>
<keyword evidence="4" id="KW-0238">DNA-binding</keyword>
<comment type="caution">
    <text evidence="4">The sequence shown here is derived from an EMBL/GenBank/DDBJ whole genome shotgun (WGS) entry which is preliminary data.</text>
</comment>
<feature type="modified residue" description="4-aspartylphosphate" evidence="1">
    <location>
        <position position="55"/>
    </location>
</feature>
<feature type="domain" description="Response regulatory" evidence="2">
    <location>
        <begin position="2"/>
        <end position="115"/>
    </location>
</feature>
<protein>
    <submittedName>
        <fullName evidence="4">DNA-binding response regulator</fullName>
    </submittedName>
</protein>
<reference evidence="5" key="1">
    <citation type="submission" date="2018-02" db="EMBL/GenBank/DDBJ databases">
        <title>Genome sequencing of Solimonas sp. HR-BB.</title>
        <authorList>
            <person name="Lee Y."/>
            <person name="Jeon C.O."/>
        </authorList>
    </citation>
    <scope>NUCLEOTIDE SEQUENCE [LARGE SCALE GENOMIC DNA]</scope>
    <source>
        <strain evidence="5">HR-U</strain>
    </source>
</reference>
<dbReference type="Pfam" id="PF04397">
    <property type="entry name" value="LytTR"/>
    <property type="match status" value="1"/>
</dbReference>
<sequence>MPCLIIEDEQANVNRLIRLLQSLRPNHQILAVLGTVSESVAWLKTQPKPPLIFMDIRLADGICFDIFSQVPVSSPIIFTTAYDEYLMMAFKVTSIDYLLKPIDADELAQALDKFDQLHPTQPTTDSATLYAEFLALYQKQMKPSRQRFLLPYRDGYTTLLVEDIEFFFSEAKLTFAHTKSGDKSMIPHTLEELEIDLNPQHFFRANRQYIIHVGSIRSIHNYFNGKLKVQIGTYEPLDIIISKDKAPAFKHWLNQ</sequence>
<dbReference type="Proteomes" id="UP000239590">
    <property type="component" value="Unassembled WGS sequence"/>
</dbReference>
<dbReference type="GO" id="GO:0003677">
    <property type="term" value="F:DNA binding"/>
    <property type="evidence" value="ECO:0007669"/>
    <property type="project" value="UniProtKB-KW"/>
</dbReference>
<dbReference type="EMBL" id="PTRA01000005">
    <property type="protein sequence ID" value="PQA55153.1"/>
    <property type="molecule type" value="Genomic_DNA"/>
</dbReference>
<keyword evidence="1" id="KW-0597">Phosphoprotein</keyword>
<evidence type="ECO:0000313" key="4">
    <source>
        <dbReference type="EMBL" id="PQA55153.1"/>
    </source>
</evidence>
<dbReference type="SMART" id="SM00850">
    <property type="entry name" value="LytTR"/>
    <property type="match status" value="1"/>
</dbReference>
<dbReference type="PROSITE" id="PS50110">
    <property type="entry name" value="RESPONSE_REGULATORY"/>
    <property type="match status" value="1"/>
</dbReference>
<dbReference type="PROSITE" id="PS50930">
    <property type="entry name" value="HTH_LYTTR"/>
    <property type="match status" value="1"/>
</dbReference>
<dbReference type="PANTHER" id="PTHR37299:SF1">
    <property type="entry name" value="STAGE 0 SPORULATION PROTEIN A HOMOLOG"/>
    <property type="match status" value="1"/>
</dbReference>
<feature type="domain" description="HTH LytTR-type" evidence="3">
    <location>
        <begin position="148"/>
        <end position="255"/>
    </location>
</feature>
<accession>A0A2S7IHH1</accession>
<dbReference type="InterPro" id="IPR001789">
    <property type="entry name" value="Sig_transdc_resp-reg_receiver"/>
</dbReference>
<dbReference type="GO" id="GO:0000156">
    <property type="term" value="F:phosphorelay response regulator activity"/>
    <property type="evidence" value="ECO:0007669"/>
    <property type="project" value="InterPro"/>
</dbReference>
<dbReference type="FunFam" id="3.40.50.2300:FF:000361">
    <property type="entry name" value="Two-component system response regulator"/>
    <property type="match status" value="1"/>
</dbReference>
<organism evidence="4 5">
    <name type="scientific">Siphonobacter curvatus</name>
    <dbReference type="NCBI Taxonomy" id="2094562"/>
    <lineage>
        <taxon>Bacteria</taxon>
        <taxon>Pseudomonadati</taxon>
        <taxon>Bacteroidota</taxon>
        <taxon>Cytophagia</taxon>
        <taxon>Cytophagales</taxon>
        <taxon>Cytophagaceae</taxon>
        <taxon>Siphonobacter</taxon>
    </lineage>
</organism>
<evidence type="ECO:0000256" key="1">
    <source>
        <dbReference type="PROSITE-ProRule" id="PRU00169"/>
    </source>
</evidence>
<evidence type="ECO:0000313" key="5">
    <source>
        <dbReference type="Proteomes" id="UP000239590"/>
    </source>
</evidence>
<dbReference type="InterPro" id="IPR046947">
    <property type="entry name" value="LytR-like"/>
</dbReference>
<dbReference type="Pfam" id="PF00072">
    <property type="entry name" value="Response_reg"/>
    <property type="match status" value="1"/>
</dbReference>
<keyword evidence="5" id="KW-1185">Reference proteome</keyword>
<dbReference type="SUPFAM" id="SSF52172">
    <property type="entry name" value="CheY-like"/>
    <property type="match status" value="1"/>
</dbReference>
<dbReference type="OrthoDB" id="646623at2"/>
<dbReference type="Gene3D" id="3.40.50.2300">
    <property type="match status" value="1"/>
</dbReference>
<dbReference type="SMART" id="SM00448">
    <property type="entry name" value="REC"/>
    <property type="match status" value="1"/>
</dbReference>
<dbReference type="InterPro" id="IPR011006">
    <property type="entry name" value="CheY-like_superfamily"/>
</dbReference>
<name>A0A2S7IHH1_9BACT</name>
<proteinExistence type="predicted"/>
<gene>
    <name evidence="4" type="ORF">C5O19_21275</name>
</gene>
<evidence type="ECO:0000259" key="3">
    <source>
        <dbReference type="PROSITE" id="PS50930"/>
    </source>
</evidence>
<evidence type="ECO:0000259" key="2">
    <source>
        <dbReference type="PROSITE" id="PS50110"/>
    </source>
</evidence>